<keyword evidence="1" id="KW-0472">Membrane</keyword>
<evidence type="ECO:0000313" key="2">
    <source>
        <dbReference type="EMBL" id="MBA0563084.1"/>
    </source>
</evidence>
<keyword evidence="1" id="KW-0812">Transmembrane</keyword>
<dbReference type="PANTHER" id="PTHR38146:SF9">
    <property type="entry name" value="UNKNOW PROTEIN"/>
    <property type="match status" value="1"/>
</dbReference>
<dbReference type="AlphaFoldDB" id="A0A7J8MEF3"/>
<name>A0A7J8MEF3_9ROSI</name>
<organism evidence="2 3">
    <name type="scientific">Gossypium lobatum</name>
    <dbReference type="NCBI Taxonomy" id="34289"/>
    <lineage>
        <taxon>Eukaryota</taxon>
        <taxon>Viridiplantae</taxon>
        <taxon>Streptophyta</taxon>
        <taxon>Embryophyta</taxon>
        <taxon>Tracheophyta</taxon>
        <taxon>Spermatophyta</taxon>
        <taxon>Magnoliopsida</taxon>
        <taxon>eudicotyledons</taxon>
        <taxon>Gunneridae</taxon>
        <taxon>Pentapetalae</taxon>
        <taxon>rosids</taxon>
        <taxon>malvids</taxon>
        <taxon>Malvales</taxon>
        <taxon>Malvaceae</taxon>
        <taxon>Malvoideae</taxon>
        <taxon>Gossypium</taxon>
    </lineage>
</organism>
<keyword evidence="3" id="KW-1185">Reference proteome</keyword>
<keyword evidence="1" id="KW-1133">Transmembrane helix</keyword>
<feature type="transmembrane region" description="Helical" evidence="1">
    <location>
        <begin position="60"/>
        <end position="82"/>
    </location>
</feature>
<reference evidence="2 3" key="1">
    <citation type="journal article" date="2019" name="Genome Biol. Evol.">
        <title>Insights into the evolution of the New World diploid cottons (Gossypium, subgenus Houzingenia) based on genome sequencing.</title>
        <authorList>
            <person name="Grover C.E."/>
            <person name="Arick M.A. 2nd"/>
            <person name="Thrash A."/>
            <person name="Conover J.L."/>
            <person name="Sanders W.S."/>
            <person name="Peterson D.G."/>
            <person name="Frelichowski J.E."/>
            <person name="Scheffler J.A."/>
            <person name="Scheffler B.E."/>
            <person name="Wendel J.F."/>
        </authorList>
    </citation>
    <scope>NUCLEOTIDE SEQUENCE [LARGE SCALE GENOMIC DNA]</scope>
    <source>
        <strain evidence="2">157</strain>
        <tissue evidence="2">Leaf</tissue>
    </source>
</reference>
<sequence length="124" mass="13501">TGTKLAIVYSLDTVIASFLGKRVHDLWAFYLHAASLRQVFTHCEKFPIATSRKSLGRVSVSVWLIILSNQLLIIALPFSAIVPLPKAGSYALLTRPPLETSLPVQLACVKHVTSVHPKLGSNSP</sequence>
<dbReference type="EMBL" id="JABEZX010000008">
    <property type="protein sequence ID" value="MBA0563084.1"/>
    <property type="molecule type" value="Genomic_DNA"/>
</dbReference>
<dbReference type="Proteomes" id="UP000593572">
    <property type="component" value="Unassembled WGS sequence"/>
</dbReference>
<protein>
    <submittedName>
        <fullName evidence="2">Uncharacterized protein</fullName>
    </submittedName>
</protein>
<evidence type="ECO:0000313" key="3">
    <source>
        <dbReference type="Proteomes" id="UP000593572"/>
    </source>
</evidence>
<comment type="caution">
    <text evidence="2">The sequence shown here is derived from an EMBL/GenBank/DDBJ whole genome shotgun (WGS) entry which is preliminary data.</text>
</comment>
<dbReference type="PANTHER" id="PTHR38146">
    <property type="entry name" value="30S RIBOSOMAL PROTEIN S12, CHLOROPLASTIC"/>
    <property type="match status" value="1"/>
</dbReference>
<gene>
    <name evidence="2" type="ORF">Golob_008087</name>
</gene>
<proteinExistence type="predicted"/>
<evidence type="ECO:0000256" key="1">
    <source>
        <dbReference type="SAM" id="Phobius"/>
    </source>
</evidence>
<feature type="non-terminal residue" evidence="2">
    <location>
        <position position="1"/>
    </location>
</feature>
<accession>A0A7J8MEF3</accession>